<feature type="compositionally biased region" description="Basic residues" evidence="1">
    <location>
        <begin position="92"/>
        <end position="109"/>
    </location>
</feature>
<evidence type="ECO:0000256" key="1">
    <source>
        <dbReference type="SAM" id="MobiDB-lite"/>
    </source>
</evidence>
<dbReference type="Proteomes" id="UP000696485">
    <property type="component" value="Unassembled WGS sequence"/>
</dbReference>
<keyword evidence="3" id="KW-1185">Reference proteome</keyword>
<dbReference type="AlphaFoldDB" id="A0A9P5SQC5"/>
<dbReference type="EMBL" id="JAAAUY010000084">
    <property type="protein sequence ID" value="KAF9335825.1"/>
    <property type="molecule type" value="Genomic_DNA"/>
</dbReference>
<gene>
    <name evidence="2" type="ORF">BG006_010540</name>
</gene>
<organism evidence="2 3">
    <name type="scientific">Podila minutissima</name>
    <dbReference type="NCBI Taxonomy" id="64525"/>
    <lineage>
        <taxon>Eukaryota</taxon>
        <taxon>Fungi</taxon>
        <taxon>Fungi incertae sedis</taxon>
        <taxon>Mucoromycota</taxon>
        <taxon>Mortierellomycotina</taxon>
        <taxon>Mortierellomycetes</taxon>
        <taxon>Mortierellales</taxon>
        <taxon>Mortierellaceae</taxon>
        <taxon>Podila</taxon>
    </lineage>
</organism>
<name>A0A9P5SQC5_9FUNG</name>
<feature type="region of interest" description="Disordered" evidence="1">
    <location>
        <begin position="167"/>
        <end position="210"/>
    </location>
</feature>
<comment type="caution">
    <text evidence="2">The sequence shown here is derived from an EMBL/GenBank/DDBJ whole genome shotgun (WGS) entry which is preliminary data.</text>
</comment>
<evidence type="ECO:0000313" key="2">
    <source>
        <dbReference type="EMBL" id="KAF9335825.1"/>
    </source>
</evidence>
<sequence>MPRKLPVSLWPVRCSDRIRERAELIAIKAEEEAEALKVAFLIKAEEEAEALNAAALIKPEPIDETSFDSGLHADGAKLEPTDQLSQGSQAKSGRRSVRTRRERVKHRAHGVANLPRGVSQADRILRQRSSEVKRAIAEAVARSHYLGAKKEATVAAAKSALKCHQKATRARSRSCAPAAENRDWTMSPGANTSSSSLNKGRTDPTQGFLGPDNGELLVATGMLYYSPQDPQWIRALLRGWLYSFFESKDPSLNPLAAIIHGMPRPGEIIHGITFPACLSQPQLYNTGGRGPWGGIRRLWSIPVVDRYTKNISAIVRTDQVACWLRIRVSELLGFLVLAHPLEWKQLQQYLAFRLQMTFILKEVPELRACFESAVDLEAGVSNNLQQLSARVRLIARNFITMDHEHRKLMTQNLYRLVAHRRRGQRNMLEAHQLSKNLFPWPLVQGYQSPQGFQPSCQFPSFPPPFFTSPPSLSTSPSSRSSSRSSSACPSLPSFDPEALPTAKWWCLSPPFDLIEFQCQVDFLGQIHDRFFERNAQNCALLRGSFGVWDPELGTNPTFYLDKARILDGVMLQHDQQHYAIAQQSVVRSSLWPARFRRVVVRPADSTLAGVPRPYAGGSDGELDEHVLQARQRDAVDNPAPRST</sequence>
<feature type="compositionally biased region" description="Polar residues" evidence="1">
    <location>
        <begin position="188"/>
        <end position="205"/>
    </location>
</feature>
<feature type="region of interest" description="Disordered" evidence="1">
    <location>
        <begin position="66"/>
        <end position="114"/>
    </location>
</feature>
<evidence type="ECO:0000313" key="3">
    <source>
        <dbReference type="Proteomes" id="UP000696485"/>
    </source>
</evidence>
<reference evidence="2" key="1">
    <citation type="journal article" date="2020" name="Fungal Divers.">
        <title>Resolving the Mortierellaceae phylogeny through synthesis of multi-gene phylogenetics and phylogenomics.</title>
        <authorList>
            <person name="Vandepol N."/>
            <person name="Liber J."/>
            <person name="Desiro A."/>
            <person name="Na H."/>
            <person name="Kennedy M."/>
            <person name="Barry K."/>
            <person name="Grigoriev I.V."/>
            <person name="Miller A.N."/>
            <person name="O'Donnell K."/>
            <person name="Stajich J.E."/>
            <person name="Bonito G."/>
        </authorList>
    </citation>
    <scope>NUCLEOTIDE SEQUENCE</scope>
    <source>
        <strain evidence="2">NVP1</strain>
    </source>
</reference>
<proteinExistence type="predicted"/>
<accession>A0A9P5SQC5</accession>
<protein>
    <submittedName>
        <fullName evidence="2">Uncharacterized protein</fullName>
    </submittedName>
</protein>